<name>A0AAV0I055_9ROSI</name>
<dbReference type="InterPro" id="IPR027443">
    <property type="entry name" value="IPNS-like_sf"/>
</dbReference>
<dbReference type="InterPro" id="IPR044861">
    <property type="entry name" value="IPNS-like_FE2OG_OXY"/>
</dbReference>
<dbReference type="Pfam" id="PF03171">
    <property type="entry name" value="2OG-FeII_Oxy"/>
    <property type="match status" value="1"/>
</dbReference>
<evidence type="ECO:0000313" key="8">
    <source>
        <dbReference type="Proteomes" id="UP001154282"/>
    </source>
</evidence>
<evidence type="ECO:0000313" key="7">
    <source>
        <dbReference type="EMBL" id="CAI0390418.1"/>
    </source>
</evidence>
<evidence type="ECO:0000256" key="4">
    <source>
        <dbReference type="ARBA" id="ARBA00023004"/>
    </source>
</evidence>
<accession>A0AAV0I055</accession>
<evidence type="ECO:0000256" key="1">
    <source>
        <dbReference type="ARBA" id="ARBA00008056"/>
    </source>
</evidence>
<proteinExistence type="inferred from homology"/>
<dbReference type="Pfam" id="PF14226">
    <property type="entry name" value="DIOX_N"/>
    <property type="match status" value="1"/>
</dbReference>
<dbReference type="EMBL" id="CAMGYJ010000003">
    <property type="protein sequence ID" value="CAI0390418.1"/>
    <property type="molecule type" value="Genomic_DNA"/>
</dbReference>
<protein>
    <submittedName>
        <fullName evidence="7">Uncharacterized protein</fullName>
    </submittedName>
</protein>
<keyword evidence="4" id="KW-0408">Iron</keyword>
<dbReference type="InterPro" id="IPR026992">
    <property type="entry name" value="DIOX_N"/>
</dbReference>
<dbReference type="SUPFAM" id="SSF51197">
    <property type="entry name" value="Clavaminate synthase-like"/>
    <property type="match status" value="1"/>
</dbReference>
<evidence type="ECO:0000259" key="5">
    <source>
        <dbReference type="Pfam" id="PF03171"/>
    </source>
</evidence>
<feature type="domain" description="Non-haem dioxygenase N-terminal" evidence="6">
    <location>
        <begin position="35"/>
        <end position="144"/>
    </location>
</feature>
<keyword evidence="3" id="KW-0560">Oxidoreductase</keyword>
<comment type="similarity">
    <text evidence="1">Belongs to the iron/ascorbate-dependent oxidoreductase family.</text>
</comment>
<keyword evidence="2" id="KW-0479">Metal-binding</keyword>
<dbReference type="Gene3D" id="2.60.120.330">
    <property type="entry name" value="B-lactam Antibiotic, Isopenicillin N Synthase, Chain"/>
    <property type="match status" value="1"/>
</dbReference>
<dbReference type="PANTHER" id="PTHR10209">
    <property type="entry name" value="OXIDOREDUCTASE, 2OG-FE II OXYGENASE FAMILY PROTEIN"/>
    <property type="match status" value="1"/>
</dbReference>
<dbReference type="PANTHER" id="PTHR10209:SF751">
    <property type="entry name" value="OS06G0255100 PROTEIN"/>
    <property type="match status" value="1"/>
</dbReference>
<dbReference type="GO" id="GO:0016491">
    <property type="term" value="F:oxidoreductase activity"/>
    <property type="evidence" value="ECO:0007669"/>
    <property type="project" value="UniProtKB-KW"/>
</dbReference>
<evidence type="ECO:0000256" key="3">
    <source>
        <dbReference type="ARBA" id="ARBA00023002"/>
    </source>
</evidence>
<sequence>MMGECQSSPLPLPPDFILPEGKRPNLSEVSRLASIPIIDLTHELSKLTQEISRACEDYGFFQVINHGVPSELCGKMMNSISSFFETFPEEKAKFYAANNDDDSNTRQVKLQNFHLKVNADGCSGGEGGEMEIRMWSETFSYPCHSLHEIIHLLPDNPPHYREVFAAYAEEVGGLTTRLLSLISQGLGLQKDCLQKRLGNKPRQRAYANYYPPCPSPELTLGLAVHTDPHALTLLR</sequence>
<reference evidence="7" key="1">
    <citation type="submission" date="2022-08" db="EMBL/GenBank/DDBJ databases">
        <authorList>
            <person name="Gutierrez-Valencia J."/>
        </authorList>
    </citation>
    <scope>NUCLEOTIDE SEQUENCE</scope>
</reference>
<dbReference type="Proteomes" id="UP001154282">
    <property type="component" value="Unassembled WGS sequence"/>
</dbReference>
<organism evidence="7 8">
    <name type="scientific">Linum tenue</name>
    <dbReference type="NCBI Taxonomy" id="586396"/>
    <lineage>
        <taxon>Eukaryota</taxon>
        <taxon>Viridiplantae</taxon>
        <taxon>Streptophyta</taxon>
        <taxon>Embryophyta</taxon>
        <taxon>Tracheophyta</taxon>
        <taxon>Spermatophyta</taxon>
        <taxon>Magnoliopsida</taxon>
        <taxon>eudicotyledons</taxon>
        <taxon>Gunneridae</taxon>
        <taxon>Pentapetalae</taxon>
        <taxon>rosids</taxon>
        <taxon>fabids</taxon>
        <taxon>Malpighiales</taxon>
        <taxon>Linaceae</taxon>
        <taxon>Linum</taxon>
    </lineage>
</organism>
<dbReference type="GO" id="GO:0046872">
    <property type="term" value="F:metal ion binding"/>
    <property type="evidence" value="ECO:0007669"/>
    <property type="project" value="UniProtKB-KW"/>
</dbReference>
<gene>
    <name evidence="7" type="ORF">LITE_LOCUS6722</name>
</gene>
<evidence type="ECO:0000259" key="6">
    <source>
        <dbReference type="Pfam" id="PF14226"/>
    </source>
</evidence>
<keyword evidence="8" id="KW-1185">Reference proteome</keyword>
<comment type="caution">
    <text evidence="7">The sequence shown here is derived from an EMBL/GenBank/DDBJ whole genome shotgun (WGS) entry which is preliminary data.</text>
</comment>
<evidence type="ECO:0000256" key="2">
    <source>
        <dbReference type="ARBA" id="ARBA00022723"/>
    </source>
</evidence>
<dbReference type="AlphaFoldDB" id="A0AAV0I055"/>
<feature type="domain" description="Isopenicillin N synthase-like Fe(2+) 2OG dioxygenase" evidence="5">
    <location>
        <begin position="207"/>
        <end position="234"/>
    </location>
</feature>